<evidence type="ECO:0000256" key="8">
    <source>
        <dbReference type="SAM" id="SignalP"/>
    </source>
</evidence>
<keyword evidence="6" id="KW-0472">Membrane</keyword>
<protein>
    <submittedName>
        <fullName evidence="9">Outer membrane protein transport protein</fullName>
    </submittedName>
</protein>
<dbReference type="EMBL" id="CP115541">
    <property type="protein sequence ID" value="WNH54433.1"/>
    <property type="molecule type" value="Genomic_DNA"/>
</dbReference>
<evidence type="ECO:0000256" key="2">
    <source>
        <dbReference type="ARBA" id="ARBA00008163"/>
    </source>
</evidence>
<dbReference type="PANTHER" id="PTHR35093:SF3">
    <property type="entry name" value="LONG-CHAIN FATTY ACID TRANSPORT PROTEIN"/>
    <property type="match status" value="1"/>
</dbReference>
<keyword evidence="4" id="KW-0812">Transmembrane</keyword>
<organism evidence="9 10">
    <name type="scientific">Stenotrophomonas oahuensis</name>
    <dbReference type="NCBI Taxonomy" id="3003271"/>
    <lineage>
        <taxon>Bacteria</taxon>
        <taxon>Pseudomonadati</taxon>
        <taxon>Pseudomonadota</taxon>
        <taxon>Gammaproteobacteria</taxon>
        <taxon>Lysobacterales</taxon>
        <taxon>Lysobacteraceae</taxon>
        <taxon>Stenotrophomonas</taxon>
    </lineage>
</organism>
<feature type="signal peptide" evidence="8">
    <location>
        <begin position="1"/>
        <end position="28"/>
    </location>
</feature>
<dbReference type="RefSeq" id="WP_311193526.1">
    <property type="nucleotide sequence ID" value="NZ_CP115541.1"/>
</dbReference>
<dbReference type="InterPro" id="IPR005017">
    <property type="entry name" value="OMPP1/FadL/TodX"/>
</dbReference>
<dbReference type="Pfam" id="PF03349">
    <property type="entry name" value="Toluene_X"/>
    <property type="match status" value="1"/>
</dbReference>
<comment type="similarity">
    <text evidence="2">Belongs to the OmpP1/FadL family.</text>
</comment>
<name>A0ABY9YU04_9GAMM</name>
<gene>
    <name evidence="9" type="ORF">PDM29_09215</name>
</gene>
<keyword evidence="10" id="KW-1185">Reference proteome</keyword>
<dbReference type="Proteomes" id="UP001302072">
    <property type="component" value="Chromosome"/>
</dbReference>
<evidence type="ECO:0000313" key="9">
    <source>
        <dbReference type="EMBL" id="WNH54433.1"/>
    </source>
</evidence>
<evidence type="ECO:0000256" key="1">
    <source>
        <dbReference type="ARBA" id="ARBA00004571"/>
    </source>
</evidence>
<dbReference type="PANTHER" id="PTHR35093">
    <property type="entry name" value="OUTER MEMBRANE PROTEIN NMB0088-RELATED"/>
    <property type="match status" value="1"/>
</dbReference>
<evidence type="ECO:0000313" key="10">
    <source>
        <dbReference type="Proteomes" id="UP001302072"/>
    </source>
</evidence>
<evidence type="ECO:0000256" key="7">
    <source>
        <dbReference type="ARBA" id="ARBA00023237"/>
    </source>
</evidence>
<dbReference type="SUPFAM" id="SSF56935">
    <property type="entry name" value="Porins"/>
    <property type="match status" value="1"/>
</dbReference>
<keyword evidence="3" id="KW-1134">Transmembrane beta strand</keyword>
<reference evidence="9 10" key="1">
    <citation type="submission" date="2022-12" db="EMBL/GenBank/DDBJ databases">
        <title>Two new species, Stenotrophomonas aracearum and Stenotrophomonas oahuensis, isolated from Anthurium (Araceae family) in Hawaii.</title>
        <authorList>
            <person name="Chunag S.C."/>
            <person name="Dobhal S."/>
            <person name="Alvarez A."/>
            <person name="Arif M."/>
        </authorList>
    </citation>
    <scope>NUCLEOTIDE SEQUENCE [LARGE SCALE GENOMIC DNA]</scope>
    <source>
        <strain evidence="9 10">A5586</strain>
    </source>
</reference>
<proteinExistence type="inferred from homology"/>
<comment type="subcellular location">
    <subcellularLocation>
        <location evidence="1">Cell outer membrane</location>
        <topology evidence="1">Multi-pass membrane protein</topology>
    </subcellularLocation>
</comment>
<accession>A0ABY9YU04</accession>
<dbReference type="Gene3D" id="2.40.160.60">
    <property type="entry name" value="Outer membrane protein transport protein (OMPP1/FadL/TodX)"/>
    <property type="match status" value="1"/>
</dbReference>
<keyword evidence="7" id="KW-0998">Cell outer membrane</keyword>
<feature type="chain" id="PRO_5046763014" evidence="8">
    <location>
        <begin position="29"/>
        <end position="447"/>
    </location>
</feature>
<keyword evidence="5 8" id="KW-0732">Signal</keyword>
<evidence type="ECO:0000256" key="4">
    <source>
        <dbReference type="ARBA" id="ARBA00022692"/>
    </source>
</evidence>
<evidence type="ECO:0000256" key="6">
    <source>
        <dbReference type="ARBA" id="ARBA00023136"/>
    </source>
</evidence>
<evidence type="ECO:0000256" key="5">
    <source>
        <dbReference type="ARBA" id="ARBA00022729"/>
    </source>
</evidence>
<sequence>MQTASTLARVTALAVGIAGALAVGHVHAAAFQLKENSAKGLGRAFAGSGSAAGDASIIAVNPAGMRQLDGTLVQGDLSAISFKAEFEGTGRKPTGQPQTGGDGGDAGMIAPVPAAYFHMPIGEKAHFGVSLTAPFGFKTDYDNGWVGRYSGLKTDLKAIDLGFAASYDVNPYVSFGASVFVEHLTIELSNNIDFGTALAQSRVPGFAPGSADGKLTMEGDNNAVGWTVGGLFSPNDDTHIGISYRSKVEHKITGGDATFDVPPPAAQVLAVAQPGRFVTTSGKATVTLPASATISVTHNFTPRFTMMADVTRTAWSTAFDSVTIDYGSAQPDSVLDFSYRDTTFASIGGDYKLNDTVTLRAGVAYDQTPTTDAHRDVRVPDTSRKWLSFGLGWTPSANTEYNFGYTHLFTSDPNVNIAGTTNNQGNSLQGKYKVRGDVLAASFQYKF</sequence>
<evidence type="ECO:0000256" key="3">
    <source>
        <dbReference type="ARBA" id="ARBA00022452"/>
    </source>
</evidence>